<dbReference type="OrthoDB" id="270392at2759"/>
<evidence type="ECO:0000256" key="2">
    <source>
        <dbReference type="ARBA" id="ARBA00012418"/>
    </source>
</evidence>
<dbReference type="SUPFAM" id="SSF64484">
    <property type="entry name" value="beta and beta-prime subunits of DNA dependent RNA-polymerase"/>
    <property type="match status" value="1"/>
</dbReference>
<keyword evidence="4" id="KW-0808">Transferase</keyword>
<dbReference type="GO" id="GO:0005736">
    <property type="term" value="C:RNA polymerase I complex"/>
    <property type="evidence" value="ECO:0007669"/>
    <property type="project" value="TreeGrafter"/>
</dbReference>
<dbReference type="GO" id="GO:0006351">
    <property type="term" value="P:DNA-templated transcription"/>
    <property type="evidence" value="ECO:0007669"/>
    <property type="project" value="InterPro"/>
</dbReference>
<keyword evidence="6" id="KW-0804">Transcription</keyword>
<evidence type="ECO:0000256" key="4">
    <source>
        <dbReference type="ARBA" id="ARBA00022679"/>
    </source>
</evidence>
<dbReference type="PANTHER" id="PTHR19376">
    <property type="entry name" value="DNA-DIRECTED RNA POLYMERASE"/>
    <property type="match status" value="1"/>
</dbReference>
<organism evidence="7 8">
    <name type="scientific">Choiromyces venosus 120613-1</name>
    <dbReference type="NCBI Taxonomy" id="1336337"/>
    <lineage>
        <taxon>Eukaryota</taxon>
        <taxon>Fungi</taxon>
        <taxon>Dikarya</taxon>
        <taxon>Ascomycota</taxon>
        <taxon>Pezizomycotina</taxon>
        <taxon>Pezizomycetes</taxon>
        <taxon>Pezizales</taxon>
        <taxon>Tuberaceae</taxon>
        <taxon>Choiromyces</taxon>
    </lineage>
</organism>
<accession>A0A3N4JBK8</accession>
<feature type="non-terminal residue" evidence="7">
    <location>
        <position position="1"/>
    </location>
</feature>
<evidence type="ECO:0000256" key="6">
    <source>
        <dbReference type="ARBA" id="ARBA00023163"/>
    </source>
</evidence>
<gene>
    <name evidence="7" type="ORF">L873DRAFT_1697219</name>
</gene>
<dbReference type="STRING" id="1336337.A0A3N4JBK8"/>
<keyword evidence="8" id="KW-1185">Reference proteome</keyword>
<dbReference type="Proteomes" id="UP000276215">
    <property type="component" value="Unassembled WGS sequence"/>
</dbReference>
<evidence type="ECO:0000256" key="1">
    <source>
        <dbReference type="ARBA" id="ARBA00006460"/>
    </source>
</evidence>
<evidence type="ECO:0000256" key="3">
    <source>
        <dbReference type="ARBA" id="ARBA00022478"/>
    </source>
</evidence>
<name>A0A3N4JBK8_9PEZI</name>
<sequence>SYGVSVDIWYLNLIAEIMTCQRGCTPFNHQGMKASVSPFLKIIFETTCNFLTEARGMVDFDNLTSPSLRIILGKLSSMRSGSLTYKLRGLRG</sequence>
<reference evidence="7 8" key="1">
    <citation type="journal article" date="2018" name="Nat. Ecol. Evol.">
        <title>Pezizomycetes genomes reveal the molecular basis of ectomycorrhizal truffle lifestyle.</title>
        <authorList>
            <person name="Murat C."/>
            <person name="Payen T."/>
            <person name="Noel B."/>
            <person name="Kuo A."/>
            <person name="Morin E."/>
            <person name="Chen J."/>
            <person name="Kohler A."/>
            <person name="Krizsan K."/>
            <person name="Balestrini R."/>
            <person name="Da Silva C."/>
            <person name="Montanini B."/>
            <person name="Hainaut M."/>
            <person name="Levati E."/>
            <person name="Barry K.W."/>
            <person name="Belfiori B."/>
            <person name="Cichocki N."/>
            <person name="Clum A."/>
            <person name="Dockter R.B."/>
            <person name="Fauchery L."/>
            <person name="Guy J."/>
            <person name="Iotti M."/>
            <person name="Le Tacon F."/>
            <person name="Lindquist E.A."/>
            <person name="Lipzen A."/>
            <person name="Malagnac F."/>
            <person name="Mello A."/>
            <person name="Molinier V."/>
            <person name="Miyauchi S."/>
            <person name="Poulain J."/>
            <person name="Riccioni C."/>
            <person name="Rubini A."/>
            <person name="Sitrit Y."/>
            <person name="Splivallo R."/>
            <person name="Traeger S."/>
            <person name="Wang M."/>
            <person name="Zifcakova L."/>
            <person name="Wipf D."/>
            <person name="Zambonelli A."/>
            <person name="Paolocci F."/>
            <person name="Nowrousian M."/>
            <person name="Ottonello S."/>
            <person name="Baldrian P."/>
            <person name="Spatafora J.W."/>
            <person name="Henrissat B."/>
            <person name="Nagy L.G."/>
            <person name="Aury J.M."/>
            <person name="Wincker P."/>
            <person name="Grigoriev I.V."/>
            <person name="Bonfante P."/>
            <person name="Martin F.M."/>
        </authorList>
    </citation>
    <scope>NUCLEOTIDE SEQUENCE [LARGE SCALE GENOMIC DNA]</scope>
    <source>
        <strain evidence="7 8">120613-1</strain>
    </source>
</reference>
<keyword evidence="3" id="KW-0240">DNA-directed RNA polymerase</keyword>
<dbReference type="EMBL" id="ML120423">
    <property type="protein sequence ID" value="RPA95625.1"/>
    <property type="molecule type" value="Genomic_DNA"/>
</dbReference>
<keyword evidence="5" id="KW-0548">Nucleotidyltransferase</keyword>
<protein>
    <recommendedName>
        <fullName evidence="2">DNA-directed RNA polymerase</fullName>
        <ecNumber evidence="2">2.7.7.6</ecNumber>
    </recommendedName>
</protein>
<evidence type="ECO:0000313" key="8">
    <source>
        <dbReference type="Proteomes" id="UP000276215"/>
    </source>
</evidence>
<comment type="similarity">
    <text evidence="1">Belongs to the RNA polymerase beta' chain family.</text>
</comment>
<dbReference type="InterPro" id="IPR045867">
    <property type="entry name" value="DNA-dir_RpoC_beta_prime"/>
</dbReference>
<dbReference type="EC" id="2.7.7.6" evidence="2"/>
<dbReference type="GO" id="GO:0003899">
    <property type="term" value="F:DNA-directed RNA polymerase activity"/>
    <property type="evidence" value="ECO:0007669"/>
    <property type="project" value="UniProtKB-EC"/>
</dbReference>
<dbReference type="PANTHER" id="PTHR19376:SF11">
    <property type="entry name" value="DNA-DIRECTED RNA POLYMERASE I SUBUNIT RPA1"/>
    <property type="match status" value="1"/>
</dbReference>
<dbReference type="AlphaFoldDB" id="A0A3N4JBK8"/>
<evidence type="ECO:0000313" key="7">
    <source>
        <dbReference type="EMBL" id="RPA95625.1"/>
    </source>
</evidence>
<evidence type="ECO:0000256" key="5">
    <source>
        <dbReference type="ARBA" id="ARBA00022695"/>
    </source>
</evidence>
<proteinExistence type="inferred from homology"/>